<dbReference type="EMBL" id="QGEG01000002">
    <property type="protein sequence ID" value="PWL38373.1"/>
    <property type="molecule type" value="Genomic_DNA"/>
</dbReference>
<dbReference type="InterPro" id="IPR016176">
    <property type="entry name" value="Cbl-dep_enz_cat"/>
</dbReference>
<dbReference type="RefSeq" id="WP_109662267.1">
    <property type="nucleotide sequence ID" value="NZ_QGEG01000002.1"/>
</dbReference>
<dbReference type="AlphaFoldDB" id="A0A316L2C8"/>
<dbReference type="PANTHER" id="PTHR48101:SF1">
    <property type="entry name" value="METHYLMALONYL-COA MUTASE, LARGE SUBUNIT"/>
    <property type="match status" value="1"/>
</dbReference>
<dbReference type="SUPFAM" id="SSF51703">
    <property type="entry name" value="Cobalamin (vitamin B12)-dependent enzymes"/>
    <property type="match status" value="1"/>
</dbReference>
<dbReference type="PANTHER" id="PTHR48101">
    <property type="entry name" value="METHYLMALONYL-COA MUTASE, MITOCHONDRIAL-RELATED"/>
    <property type="match status" value="1"/>
</dbReference>
<comment type="caution">
    <text evidence="2">The sequence shown here is derived from an EMBL/GenBank/DDBJ whole genome shotgun (WGS) entry which is preliminary data.</text>
</comment>
<evidence type="ECO:0000313" key="3">
    <source>
        <dbReference type="Proteomes" id="UP000245762"/>
    </source>
</evidence>
<dbReference type="Pfam" id="PF01642">
    <property type="entry name" value="MM_CoA_mutase"/>
    <property type="match status" value="1"/>
</dbReference>
<feature type="domain" description="Methylmalonyl-CoA mutase alpha/beta chain catalytic" evidence="1">
    <location>
        <begin position="107"/>
        <end position="428"/>
    </location>
</feature>
<accession>A0A316L2C8</accession>
<dbReference type="GO" id="GO:0016866">
    <property type="term" value="F:intramolecular transferase activity"/>
    <property type="evidence" value="ECO:0007669"/>
    <property type="project" value="InterPro"/>
</dbReference>
<organism evidence="2 3">
    <name type="scientific">Flagellimonas aquimarina</name>
    <dbReference type="NCBI Taxonomy" id="2201895"/>
    <lineage>
        <taxon>Bacteria</taxon>
        <taxon>Pseudomonadati</taxon>
        <taxon>Bacteroidota</taxon>
        <taxon>Flavobacteriia</taxon>
        <taxon>Flavobacteriales</taxon>
        <taxon>Flavobacteriaceae</taxon>
        <taxon>Flagellimonas</taxon>
    </lineage>
</organism>
<dbReference type="GO" id="GO:0031419">
    <property type="term" value="F:cobalamin binding"/>
    <property type="evidence" value="ECO:0007669"/>
    <property type="project" value="InterPro"/>
</dbReference>
<evidence type="ECO:0000259" key="1">
    <source>
        <dbReference type="Pfam" id="PF01642"/>
    </source>
</evidence>
<dbReference type="CDD" id="cd03677">
    <property type="entry name" value="MM_CoA_mutase_beta"/>
    <property type="match status" value="1"/>
</dbReference>
<keyword evidence="3" id="KW-1185">Reference proteome</keyword>
<reference evidence="2 3" key="1">
    <citation type="submission" date="2018-05" db="EMBL/GenBank/DDBJ databases">
        <title>Complete genome sequence of Flagellimonas aquimarina ECD12 isolated from seaweed Ecklonia cava.</title>
        <authorList>
            <person name="Choi S."/>
            <person name="Seong C."/>
        </authorList>
    </citation>
    <scope>NUCLEOTIDE SEQUENCE [LARGE SCALE GENOMIC DNA]</scope>
    <source>
        <strain evidence="2 3">ECD12</strain>
    </source>
</reference>
<proteinExistence type="predicted"/>
<dbReference type="Gene3D" id="3.20.20.240">
    <property type="entry name" value="Methylmalonyl-CoA mutase"/>
    <property type="match status" value="1"/>
</dbReference>
<dbReference type="Proteomes" id="UP000245762">
    <property type="component" value="Unassembled WGS sequence"/>
</dbReference>
<protein>
    <submittedName>
        <fullName evidence="2">Methylmalonyl-CoA mutase</fullName>
    </submittedName>
</protein>
<dbReference type="InterPro" id="IPR006099">
    <property type="entry name" value="MeMalonylCoA_mutase_a/b_cat"/>
</dbReference>
<name>A0A316L2C8_9FLAO</name>
<sequence>MSKQGLFDEFPEVSAKQWKQKIQFDLKGADYNETLLWESLEGIKVKPFYHAEDVENVKTFRLPKDHNWKIAQAIFAGESKKANTKAIDCLKRGAESILFTIPNENIDFKELLSGIDIERTPIHLDFKFLNIESIKKLLEYTDGKKSEITLNVDLIGNLAKEGNWFYSLEQDHAVLEEVHNLTSGVKEITAIGVDTTGYQNAGANMVQQLAYGLAHANEYLNHFSNITPNALNRPFSITFKVATSGNYFFEIAKLRALRWLWQSLTSKYGIESNCHILAIPSKRNKTLYDYNVNMLRTTSECMSAILGGADTVANSSYDAIYHKDNEFGERIARNQLLLLKEESYFNQVSKAAEGTYYIESLTQQLAEKALELFKQIENSGGFLSELKKGVIQRKIKESSQKEQQLFNTKEITLVGTNKYQNQQDRMKDDLELYPFVKTQPRKTIVEPIIEKRLAEVLEQKRLDDE</sequence>
<dbReference type="OrthoDB" id="9762378at2"/>
<gene>
    <name evidence="2" type="ORF">DKG77_08860</name>
</gene>
<evidence type="ECO:0000313" key="2">
    <source>
        <dbReference type="EMBL" id="PWL38373.1"/>
    </source>
</evidence>